<protein>
    <submittedName>
        <fullName evidence="3">Serine hydrolase</fullName>
    </submittedName>
</protein>
<dbReference type="InterPro" id="IPR012338">
    <property type="entry name" value="Beta-lactam/transpept-like"/>
</dbReference>
<dbReference type="KEGG" id="nneo:PQG83_17740"/>
<name>A0AA96GNU5_9BACT</name>
<sequence>MVRLLLEGIHAQVFPGAVLFVRHQGYLRMHHAVGLTSGLPDAYPVQLQTIYDLASLTKPLATASAILLLVQDGHLDLSTPIGTWLPETKNFPLGRARLKDVLSHQSGLPAWRPFYRSFPPALLSDVPSRQERATAFLELILKEPIEAGTHPKSLYSDLGYMVLGFIVERITNQSLSDFCQSRIFGPLHACPLGYRRTNVAAILDSSIGGCAPTEQDPWRGRLLQGEVHDENAFALGGIAGHAGLFGTAEAVGQITQAWLKSYKGHSGVFDSHLVKEFVAAQSGTSWALGWDTPSQPSSSGQWFSPESFGHLGFTGTSIWIDPTRDLEVIFLSNRVHPTRDNQAIKTFRPKLHDAIIQELGA</sequence>
<evidence type="ECO:0000259" key="2">
    <source>
        <dbReference type="Pfam" id="PF00144"/>
    </source>
</evidence>
<dbReference type="Pfam" id="PF00144">
    <property type="entry name" value="Beta-lactamase"/>
    <property type="match status" value="1"/>
</dbReference>
<dbReference type="SUPFAM" id="SSF56601">
    <property type="entry name" value="beta-lactamase/transpeptidase-like"/>
    <property type="match status" value="1"/>
</dbReference>
<dbReference type="EMBL" id="CP116968">
    <property type="protein sequence ID" value="WNM61579.1"/>
    <property type="molecule type" value="Genomic_DNA"/>
</dbReference>
<dbReference type="InterPro" id="IPR001466">
    <property type="entry name" value="Beta-lactam-related"/>
</dbReference>
<organism evidence="3 4">
    <name type="scientific">Candidatus Nitrospira neomarina</name>
    <dbReference type="NCBI Taxonomy" id="3020899"/>
    <lineage>
        <taxon>Bacteria</taxon>
        <taxon>Pseudomonadati</taxon>
        <taxon>Nitrospirota</taxon>
        <taxon>Nitrospiria</taxon>
        <taxon>Nitrospirales</taxon>
        <taxon>Nitrospiraceae</taxon>
        <taxon>Nitrospira</taxon>
    </lineage>
</organism>
<dbReference type="PANTHER" id="PTHR43283:SF11">
    <property type="entry name" value="BETA-LACTAMASE-RELATED DOMAIN-CONTAINING PROTEIN"/>
    <property type="match status" value="1"/>
</dbReference>
<dbReference type="InterPro" id="IPR050789">
    <property type="entry name" value="Diverse_Enzym_Activities"/>
</dbReference>
<dbReference type="Gene3D" id="3.40.710.10">
    <property type="entry name" value="DD-peptidase/beta-lactamase superfamily"/>
    <property type="match status" value="1"/>
</dbReference>
<evidence type="ECO:0000313" key="3">
    <source>
        <dbReference type="EMBL" id="WNM61579.1"/>
    </source>
</evidence>
<keyword evidence="1 3" id="KW-0378">Hydrolase</keyword>
<evidence type="ECO:0000313" key="4">
    <source>
        <dbReference type="Proteomes" id="UP001302494"/>
    </source>
</evidence>
<proteinExistence type="predicted"/>
<gene>
    <name evidence="3" type="ORF">PQG83_17740</name>
</gene>
<reference evidence="3 4" key="1">
    <citation type="submission" date="2023-01" db="EMBL/GenBank/DDBJ databases">
        <title>Cultivation and genomic characterization of new, ubiquitous marine nitrite-oxidizing bacteria from the Nitrospirales.</title>
        <authorList>
            <person name="Mueller A.J."/>
            <person name="Daebeler A."/>
            <person name="Herbold C.W."/>
            <person name="Kirkegaard R.H."/>
            <person name="Daims H."/>
        </authorList>
    </citation>
    <scope>NUCLEOTIDE SEQUENCE [LARGE SCALE GENOMIC DNA]</scope>
    <source>
        <strain evidence="3 4">DK</strain>
    </source>
</reference>
<dbReference type="RefSeq" id="WP_312743936.1">
    <property type="nucleotide sequence ID" value="NZ_CP116968.1"/>
</dbReference>
<dbReference type="Proteomes" id="UP001302494">
    <property type="component" value="Chromosome"/>
</dbReference>
<dbReference type="PANTHER" id="PTHR43283">
    <property type="entry name" value="BETA-LACTAMASE-RELATED"/>
    <property type="match status" value="1"/>
</dbReference>
<keyword evidence="4" id="KW-1185">Reference proteome</keyword>
<feature type="domain" description="Beta-lactamase-related" evidence="2">
    <location>
        <begin position="9"/>
        <end position="344"/>
    </location>
</feature>
<evidence type="ECO:0000256" key="1">
    <source>
        <dbReference type="ARBA" id="ARBA00022801"/>
    </source>
</evidence>
<dbReference type="GO" id="GO:0016787">
    <property type="term" value="F:hydrolase activity"/>
    <property type="evidence" value="ECO:0007669"/>
    <property type="project" value="UniProtKB-KW"/>
</dbReference>
<dbReference type="AlphaFoldDB" id="A0AA96GNU5"/>
<accession>A0AA96GNU5</accession>